<protein>
    <submittedName>
        <fullName evidence="1">Uncharacterized protein</fullName>
    </submittedName>
</protein>
<dbReference type="Proteomes" id="UP000178449">
    <property type="component" value="Unassembled WGS sequence"/>
</dbReference>
<dbReference type="STRING" id="1817772.A2527_13295"/>
<reference evidence="1 2" key="1">
    <citation type="journal article" date="2016" name="Nat. Commun.">
        <title>Thousands of microbial genomes shed light on interconnected biogeochemical processes in an aquifer system.</title>
        <authorList>
            <person name="Anantharaman K."/>
            <person name="Brown C.T."/>
            <person name="Hug L.A."/>
            <person name="Sharon I."/>
            <person name="Castelle C.J."/>
            <person name="Probst A.J."/>
            <person name="Thomas B.C."/>
            <person name="Singh A."/>
            <person name="Wilkins M.J."/>
            <person name="Karaoz U."/>
            <person name="Brodie E.L."/>
            <person name="Williams K.H."/>
            <person name="Hubbard S.S."/>
            <person name="Banfield J.F."/>
        </authorList>
    </citation>
    <scope>NUCLEOTIDE SEQUENCE [LARGE SCALE GENOMIC DNA]</scope>
</reference>
<evidence type="ECO:0000313" key="1">
    <source>
        <dbReference type="EMBL" id="OGG93223.1"/>
    </source>
</evidence>
<name>A0A1F6G534_9PROT</name>
<proteinExistence type="predicted"/>
<comment type="caution">
    <text evidence="1">The sequence shown here is derived from an EMBL/GenBank/DDBJ whole genome shotgun (WGS) entry which is preliminary data.</text>
</comment>
<accession>A0A1F6G534</accession>
<evidence type="ECO:0000313" key="2">
    <source>
        <dbReference type="Proteomes" id="UP000178449"/>
    </source>
</evidence>
<dbReference type="EMBL" id="MFNE01000052">
    <property type="protein sequence ID" value="OGG93223.1"/>
    <property type="molecule type" value="Genomic_DNA"/>
</dbReference>
<organism evidence="1 2">
    <name type="scientific">Candidatus Lambdaproteobacteria bacterium RIFOXYD2_FULL_50_16</name>
    <dbReference type="NCBI Taxonomy" id="1817772"/>
    <lineage>
        <taxon>Bacteria</taxon>
        <taxon>Pseudomonadati</taxon>
        <taxon>Pseudomonadota</taxon>
        <taxon>Candidatus Lambdaproteobacteria</taxon>
    </lineage>
</organism>
<sequence>MHAYSQKILLFTRQGLKNLDIPVPISQISSPFKHNLAIKDGLPKKVISFLVGIWVKKISIGGCIFKTSVLKRI</sequence>
<gene>
    <name evidence="1" type="ORF">A2527_13295</name>
</gene>
<dbReference type="AlphaFoldDB" id="A0A1F6G534"/>